<evidence type="ECO:0000313" key="3">
    <source>
        <dbReference type="EMBL" id="GAA4875541.1"/>
    </source>
</evidence>
<evidence type="ECO:0000313" key="4">
    <source>
        <dbReference type="Proteomes" id="UP001501752"/>
    </source>
</evidence>
<dbReference type="RefSeq" id="WP_345700350.1">
    <property type="nucleotide sequence ID" value="NZ_BAABIS010000001.1"/>
</dbReference>
<keyword evidence="2" id="KW-0472">Membrane</keyword>
<dbReference type="InterPro" id="IPR046096">
    <property type="entry name" value="DUF6114"/>
</dbReference>
<gene>
    <name evidence="3" type="ORF">GCM10023235_63650</name>
</gene>
<feature type="region of interest" description="Disordered" evidence="1">
    <location>
        <begin position="165"/>
        <end position="189"/>
    </location>
</feature>
<feature type="region of interest" description="Disordered" evidence="1">
    <location>
        <begin position="1"/>
        <end position="48"/>
    </location>
</feature>
<reference evidence="4" key="1">
    <citation type="journal article" date="2019" name="Int. J. Syst. Evol. Microbiol.">
        <title>The Global Catalogue of Microorganisms (GCM) 10K type strain sequencing project: providing services to taxonomists for standard genome sequencing and annotation.</title>
        <authorList>
            <consortium name="The Broad Institute Genomics Platform"/>
            <consortium name="The Broad Institute Genome Sequencing Center for Infectious Disease"/>
            <person name="Wu L."/>
            <person name="Ma J."/>
        </authorList>
    </citation>
    <scope>NUCLEOTIDE SEQUENCE [LARGE SCALE GENOMIC DNA]</scope>
    <source>
        <strain evidence="4">JCM 13006</strain>
    </source>
</reference>
<comment type="caution">
    <text evidence="3">The sequence shown here is derived from an EMBL/GenBank/DDBJ whole genome shotgun (WGS) entry which is preliminary data.</text>
</comment>
<dbReference type="EMBL" id="BAABIS010000001">
    <property type="protein sequence ID" value="GAA4875541.1"/>
    <property type="molecule type" value="Genomic_DNA"/>
</dbReference>
<keyword evidence="2" id="KW-1133">Transmembrane helix</keyword>
<evidence type="ECO:0000256" key="1">
    <source>
        <dbReference type="SAM" id="MobiDB-lite"/>
    </source>
</evidence>
<feature type="transmembrane region" description="Helical" evidence="2">
    <location>
        <begin position="62"/>
        <end position="80"/>
    </location>
</feature>
<name>A0ABP9EFQ7_9ACTN</name>
<sequence length="189" mass="19027">MAPTPPTPDTSTGPGTPPPTGPIAPAGSGTPATPATPTAPGTPGTFTRGRLALRRWRRTRPFWASVWTGLGGFVILYLPLAPVGRILHVGVGGITGMAGGAILLALAALMLLLPGQRHTAGVVAVIVGVASFPLTNLGGFFVGMFLSVLGGSMAVGWLPEKPSPRPGHLRLGRRPAATPAAAAPETAEA</sequence>
<feature type="transmembrane region" description="Helical" evidence="2">
    <location>
        <begin position="118"/>
        <end position="134"/>
    </location>
</feature>
<accession>A0ABP9EFQ7</accession>
<organism evidence="3 4">
    <name type="scientific">Kitasatospora terrestris</name>
    <dbReference type="NCBI Taxonomy" id="258051"/>
    <lineage>
        <taxon>Bacteria</taxon>
        <taxon>Bacillati</taxon>
        <taxon>Actinomycetota</taxon>
        <taxon>Actinomycetes</taxon>
        <taxon>Kitasatosporales</taxon>
        <taxon>Streptomycetaceae</taxon>
        <taxon>Kitasatospora</taxon>
    </lineage>
</organism>
<protein>
    <recommendedName>
        <fullName evidence="5">Integral membrane protein</fullName>
    </recommendedName>
</protein>
<keyword evidence="2" id="KW-0812">Transmembrane</keyword>
<keyword evidence="4" id="KW-1185">Reference proteome</keyword>
<evidence type="ECO:0008006" key="5">
    <source>
        <dbReference type="Google" id="ProtNLM"/>
    </source>
</evidence>
<dbReference type="Proteomes" id="UP001501752">
    <property type="component" value="Unassembled WGS sequence"/>
</dbReference>
<feature type="transmembrane region" description="Helical" evidence="2">
    <location>
        <begin position="86"/>
        <end position="111"/>
    </location>
</feature>
<evidence type="ECO:0000256" key="2">
    <source>
        <dbReference type="SAM" id="Phobius"/>
    </source>
</evidence>
<feature type="compositionally biased region" description="Low complexity" evidence="1">
    <location>
        <begin position="23"/>
        <end position="48"/>
    </location>
</feature>
<dbReference type="Pfam" id="PF19609">
    <property type="entry name" value="DUF6114"/>
    <property type="match status" value="1"/>
</dbReference>
<feature type="compositionally biased region" description="Low complexity" evidence="1">
    <location>
        <begin position="174"/>
        <end position="189"/>
    </location>
</feature>
<proteinExistence type="predicted"/>